<proteinExistence type="inferred from homology"/>
<evidence type="ECO:0000313" key="8">
    <source>
        <dbReference type="EMBL" id="PLS27769.1"/>
    </source>
</evidence>
<comment type="similarity">
    <text evidence="4">Belongs to the glucosamine/galactosamine-6-phosphate isomerase family. 6-phosphogluconolactonase subfamily.</text>
</comment>
<dbReference type="AlphaFoldDB" id="A0A2N5J0M7"/>
<dbReference type="InterPro" id="IPR039104">
    <property type="entry name" value="6PGL"/>
</dbReference>
<evidence type="ECO:0000256" key="5">
    <source>
        <dbReference type="ARBA" id="ARBA00013198"/>
    </source>
</evidence>
<reference evidence="8 9" key="1">
    <citation type="submission" date="2017-07" db="EMBL/GenBank/DDBJ databases">
        <title>Bifidobacterium novel species.</title>
        <authorList>
            <person name="Lugli G.A."/>
            <person name="Milani C."/>
            <person name="Duranti S."/>
            <person name="Mangifesta M."/>
        </authorList>
    </citation>
    <scope>NUCLEOTIDE SEQUENCE [LARGE SCALE GENOMIC DNA]</scope>
    <source>
        <strain evidence="8 9">77</strain>
    </source>
</reference>
<feature type="domain" description="Glucosamine/galactosamine-6-phosphate isomerase" evidence="7">
    <location>
        <begin position="11"/>
        <end position="265"/>
    </location>
</feature>
<evidence type="ECO:0000256" key="6">
    <source>
        <dbReference type="ARBA" id="ARBA00020337"/>
    </source>
</evidence>
<dbReference type="CDD" id="cd01400">
    <property type="entry name" value="6PGL"/>
    <property type="match status" value="1"/>
</dbReference>
<evidence type="ECO:0000256" key="3">
    <source>
        <dbReference type="ARBA" id="ARBA00004961"/>
    </source>
</evidence>
<accession>A0A2N5J0M7</accession>
<sequence>MASRTLVVYPDKSVMIHAGASRLVLALLDALDERLPDGSRRTRVDVALSGGSAAQPLGLVATDASLAALAASIDWTRVHFWFSDERFVAADSPDRNAVEARRLLLDGLVASGKLPEANIHEMPADTRPAAEIAKVTADASSVDEFVRSAADAENASLVDAAARAYADELVREMGPEPVFDLMILGMGPDGHYASLFPASSGHAEVLVRDRLTVGVTHSPKMPPLRVSLTAPLIARSRRTWFFAAGAGKADSLAHVFAAGGEVPSGDIVPAGAAVANDVPSGDAVPVGAVPVGAVPVGAVPVGAVPAGDPEYPSSFASGVDEFIWFTTEETVVRL</sequence>
<name>A0A2N5J0M7_9BIFI</name>
<dbReference type="SUPFAM" id="SSF100950">
    <property type="entry name" value="NagB/RpiA/CoA transferase-like"/>
    <property type="match status" value="1"/>
</dbReference>
<comment type="caution">
    <text evidence="8">The sequence shown here is derived from an EMBL/GenBank/DDBJ whole genome shotgun (WGS) entry which is preliminary data.</text>
</comment>
<dbReference type="GO" id="GO:0006098">
    <property type="term" value="P:pentose-phosphate shunt"/>
    <property type="evidence" value="ECO:0007669"/>
    <property type="project" value="UniProtKB-UniPathway"/>
</dbReference>
<evidence type="ECO:0000256" key="1">
    <source>
        <dbReference type="ARBA" id="ARBA00000832"/>
    </source>
</evidence>
<comment type="function">
    <text evidence="2">Hydrolysis of 6-phosphogluconolactone to 6-phosphogluconate.</text>
</comment>
<dbReference type="GO" id="GO:0005975">
    <property type="term" value="P:carbohydrate metabolic process"/>
    <property type="evidence" value="ECO:0007669"/>
    <property type="project" value="InterPro"/>
</dbReference>
<dbReference type="InterPro" id="IPR037171">
    <property type="entry name" value="NagB/RpiA_transferase-like"/>
</dbReference>
<protein>
    <recommendedName>
        <fullName evidence="6">6-phosphogluconolactonase</fullName>
        <ecNumber evidence="5">3.1.1.31</ecNumber>
    </recommendedName>
</protein>
<organism evidence="8 9">
    <name type="scientific">Bifidobacterium parmae</name>
    <dbReference type="NCBI Taxonomy" id="361854"/>
    <lineage>
        <taxon>Bacteria</taxon>
        <taxon>Bacillati</taxon>
        <taxon>Actinomycetota</taxon>
        <taxon>Actinomycetes</taxon>
        <taxon>Bifidobacteriales</taxon>
        <taxon>Bifidobacteriaceae</taxon>
        <taxon>Bifidobacterium</taxon>
    </lineage>
</organism>
<dbReference type="UniPathway" id="UPA00115">
    <property type="reaction ID" value="UER00409"/>
</dbReference>
<gene>
    <name evidence="8" type="ORF">Uis4E_1342</name>
</gene>
<dbReference type="EC" id="3.1.1.31" evidence="5"/>
<comment type="pathway">
    <text evidence="3">Carbohydrate degradation; pentose phosphate pathway; D-ribulose 5-phosphate from D-glucose 6-phosphate (oxidative stage): step 2/3.</text>
</comment>
<evidence type="ECO:0000256" key="2">
    <source>
        <dbReference type="ARBA" id="ARBA00002681"/>
    </source>
</evidence>
<evidence type="ECO:0000259" key="7">
    <source>
        <dbReference type="Pfam" id="PF01182"/>
    </source>
</evidence>
<comment type="catalytic activity">
    <reaction evidence="1">
        <text>6-phospho-D-glucono-1,5-lactone + H2O = 6-phospho-D-gluconate + H(+)</text>
        <dbReference type="Rhea" id="RHEA:12556"/>
        <dbReference type="ChEBI" id="CHEBI:15377"/>
        <dbReference type="ChEBI" id="CHEBI:15378"/>
        <dbReference type="ChEBI" id="CHEBI:57955"/>
        <dbReference type="ChEBI" id="CHEBI:58759"/>
        <dbReference type="EC" id="3.1.1.31"/>
    </reaction>
</comment>
<dbReference type="RefSeq" id="WP_101622468.1">
    <property type="nucleotide sequence ID" value="NZ_NMWT01000019.1"/>
</dbReference>
<dbReference type="OrthoDB" id="9810967at2"/>
<dbReference type="GO" id="GO:0017057">
    <property type="term" value="F:6-phosphogluconolactonase activity"/>
    <property type="evidence" value="ECO:0007669"/>
    <property type="project" value="UniProtKB-EC"/>
</dbReference>
<keyword evidence="9" id="KW-1185">Reference proteome</keyword>
<dbReference type="PANTHER" id="PTHR11054:SF0">
    <property type="entry name" value="6-PHOSPHOGLUCONOLACTONASE"/>
    <property type="match status" value="1"/>
</dbReference>
<dbReference type="Gene3D" id="3.40.50.1360">
    <property type="match status" value="1"/>
</dbReference>
<evidence type="ECO:0000313" key="9">
    <source>
        <dbReference type="Proteomes" id="UP000235034"/>
    </source>
</evidence>
<dbReference type="InterPro" id="IPR005900">
    <property type="entry name" value="6-phosphogluconolactonase_DevB"/>
</dbReference>
<dbReference type="Pfam" id="PF01182">
    <property type="entry name" value="Glucosamine_iso"/>
    <property type="match status" value="1"/>
</dbReference>
<dbReference type="Proteomes" id="UP000235034">
    <property type="component" value="Unassembled WGS sequence"/>
</dbReference>
<evidence type="ECO:0000256" key="4">
    <source>
        <dbReference type="ARBA" id="ARBA00010662"/>
    </source>
</evidence>
<dbReference type="PANTHER" id="PTHR11054">
    <property type="entry name" value="6-PHOSPHOGLUCONOLACTONASE"/>
    <property type="match status" value="1"/>
</dbReference>
<dbReference type="InterPro" id="IPR006148">
    <property type="entry name" value="Glc/Gal-6P_isomerase"/>
</dbReference>
<dbReference type="EMBL" id="NMWT01000019">
    <property type="protein sequence ID" value="PLS27769.1"/>
    <property type="molecule type" value="Genomic_DNA"/>
</dbReference>
<dbReference type="NCBIfam" id="TIGR01198">
    <property type="entry name" value="pgl"/>
    <property type="match status" value="1"/>
</dbReference>